<dbReference type="Pfam" id="PF00440">
    <property type="entry name" value="TetR_N"/>
    <property type="match status" value="1"/>
</dbReference>
<feature type="domain" description="HTH tetR-type" evidence="3">
    <location>
        <begin position="15"/>
        <end position="75"/>
    </location>
</feature>
<proteinExistence type="predicted"/>
<evidence type="ECO:0000313" key="4">
    <source>
        <dbReference type="EMBL" id="GGZ27146.1"/>
    </source>
</evidence>
<keyword evidence="1 2" id="KW-0238">DNA-binding</keyword>
<reference evidence="4" key="2">
    <citation type="submission" date="2020-09" db="EMBL/GenBank/DDBJ databases">
        <authorList>
            <person name="Sun Q."/>
            <person name="Ohkuma M."/>
        </authorList>
    </citation>
    <scope>NUCLEOTIDE SEQUENCE</scope>
    <source>
        <strain evidence="4">JCM 4988</strain>
    </source>
</reference>
<dbReference type="InterPro" id="IPR009057">
    <property type="entry name" value="Homeodomain-like_sf"/>
</dbReference>
<evidence type="ECO:0000256" key="1">
    <source>
        <dbReference type="ARBA" id="ARBA00023125"/>
    </source>
</evidence>
<dbReference type="SUPFAM" id="SSF46689">
    <property type="entry name" value="Homeodomain-like"/>
    <property type="match status" value="1"/>
</dbReference>
<dbReference type="GO" id="GO:0003700">
    <property type="term" value="F:DNA-binding transcription factor activity"/>
    <property type="evidence" value="ECO:0007669"/>
    <property type="project" value="TreeGrafter"/>
</dbReference>
<dbReference type="Gene3D" id="1.10.357.10">
    <property type="entry name" value="Tetracycline Repressor, domain 2"/>
    <property type="match status" value="1"/>
</dbReference>
<keyword evidence="5" id="KW-1185">Reference proteome</keyword>
<dbReference type="Pfam" id="PF17920">
    <property type="entry name" value="TetR_C_16"/>
    <property type="match status" value="1"/>
</dbReference>
<dbReference type="PRINTS" id="PR00455">
    <property type="entry name" value="HTHTETR"/>
</dbReference>
<dbReference type="PANTHER" id="PTHR30055">
    <property type="entry name" value="HTH-TYPE TRANSCRIPTIONAL REGULATOR RUTR"/>
    <property type="match status" value="1"/>
</dbReference>
<dbReference type="InterPro" id="IPR001647">
    <property type="entry name" value="HTH_TetR"/>
</dbReference>
<dbReference type="InterPro" id="IPR036271">
    <property type="entry name" value="Tet_transcr_reg_TetR-rel_C_sf"/>
</dbReference>
<dbReference type="SUPFAM" id="SSF48498">
    <property type="entry name" value="Tetracyclin repressor-like, C-terminal domain"/>
    <property type="match status" value="1"/>
</dbReference>
<comment type="caution">
    <text evidence="4">The sequence shown here is derived from an EMBL/GenBank/DDBJ whole genome shotgun (WGS) entry which is preliminary data.</text>
</comment>
<dbReference type="InterPro" id="IPR050109">
    <property type="entry name" value="HTH-type_TetR-like_transc_reg"/>
</dbReference>
<dbReference type="Proteomes" id="UP000630936">
    <property type="component" value="Unassembled WGS sequence"/>
</dbReference>
<name>A0A918PYF4_9ACTN</name>
<gene>
    <name evidence="4" type="ORF">GCM10010387_20630</name>
</gene>
<dbReference type="AlphaFoldDB" id="A0A918PYF4"/>
<protein>
    <submittedName>
        <fullName evidence="4">TetR family transcriptional regulator</fullName>
    </submittedName>
</protein>
<evidence type="ECO:0000313" key="5">
    <source>
        <dbReference type="Proteomes" id="UP000630936"/>
    </source>
</evidence>
<feature type="DNA-binding region" description="H-T-H motif" evidence="2">
    <location>
        <begin position="38"/>
        <end position="57"/>
    </location>
</feature>
<evidence type="ECO:0000259" key="3">
    <source>
        <dbReference type="PROSITE" id="PS50977"/>
    </source>
</evidence>
<dbReference type="InterPro" id="IPR041678">
    <property type="entry name" value="TetR_C_16"/>
</dbReference>
<dbReference type="GO" id="GO:0000976">
    <property type="term" value="F:transcription cis-regulatory region binding"/>
    <property type="evidence" value="ECO:0007669"/>
    <property type="project" value="TreeGrafter"/>
</dbReference>
<accession>A0A918PYF4</accession>
<dbReference type="PROSITE" id="PS50977">
    <property type="entry name" value="HTH_TETR_2"/>
    <property type="match status" value="1"/>
</dbReference>
<evidence type="ECO:0000256" key="2">
    <source>
        <dbReference type="PROSITE-ProRule" id="PRU00335"/>
    </source>
</evidence>
<dbReference type="Gene3D" id="1.10.10.60">
    <property type="entry name" value="Homeodomain-like"/>
    <property type="match status" value="1"/>
</dbReference>
<reference evidence="4" key="1">
    <citation type="journal article" date="2014" name="Int. J. Syst. Evol. Microbiol.">
        <title>Complete genome sequence of Corynebacterium casei LMG S-19264T (=DSM 44701T), isolated from a smear-ripened cheese.</title>
        <authorList>
            <consortium name="US DOE Joint Genome Institute (JGI-PGF)"/>
            <person name="Walter F."/>
            <person name="Albersmeier A."/>
            <person name="Kalinowski J."/>
            <person name="Ruckert C."/>
        </authorList>
    </citation>
    <scope>NUCLEOTIDE SEQUENCE</scope>
    <source>
        <strain evidence="4">JCM 4988</strain>
    </source>
</reference>
<dbReference type="EMBL" id="BMWG01000004">
    <property type="protein sequence ID" value="GGZ27146.1"/>
    <property type="molecule type" value="Genomic_DNA"/>
</dbReference>
<sequence>MTGPTPRPPRRRDSAATRAALLDAARLRFSRQGFDGTGVREIAGDAGVDAALVFRYFGSKEKLYAEAVRVTAPESAEADPHRPLARLADELLHDVVYGDWRQFDGEHPVLGMLRSSGRPAVRDQLRTQLCEGYLRDFADRLDGEDAELRAELMGALLLGMGVLRSVVGSPALSEAPFDRTRTLVARMVHGLSVADPAPAPDSGPESGSGS</sequence>
<organism evidence="4 5">
    <name type="scientific">Streptomyces inusitatus</name>
    <dbReference type="NCBI Taxonomy" id="68221"/>
    <lineage>
        <taxon>Bacteria</taxon>
        <taxon>Bacillati</taxon>
        <taxon>Actinomycetota</taxon>
        <taxon>Actinomycetes</taxon>
        <taxon>Kitasatosporales</taxon>
        <taxon>Streptomycetaceae</taxon>
        <taxon>Streptomyces</taxon>
    </lineage>
</organism>
<dbReference type="PANTHER" id="PTHR30055:SF235">
    <property type="entry name" value="TRANSCRIPTIONAL REGULATORY PROTEIN"/>
    <property type="match status" value="1"/>
</dbReference>
<dbReference type="RefSeq" id="WP_190122658.1">
    <property type="nucleotide sequence ID" value="NZ_BMWG01000004.1"/>
</dbReference>